<dbReference type="SUPFAM" id="SSF56784">
    <property type="entry name" value="HAD-like"/>
    <property type="match status" value="1"/>
</dbReference>
<dbReference type="EMBL" id="JBGBDC010000004">
    <property type="protein sequence ID" value="MEY2251401.1"/>
    <property type="molecule type" value="Genomic_DNA"/>
</dbReference>
<accession>A0ABV4B3E5</accession>
<gene>
    <name evidence="1" type="ORF">AB7A72_10325</name>
</gene>
<dbReference type="InterPro" id="IPR023214">
    <property type="entry name" value="HAD_sf"/>
</dbReference>
<dbReference type="GO" id="GO:0016787">
    <property type="term" value="F:hydrolase activity"/>
    <property type="evidence" value="ECO:0007669"/>
    <property type="project" value="UniProtKB-KW"/>
</dbReference>
<protein>
    <submittedName>
        <fullName evidence="1">HAD family hydrolase</fullName>
    </submittedName>
</protein>
<dbReference type="Proteomes" id="UP001562178">
    <property type="component" value="Unassembled WGS sequence"/>
</dbReference>
<keyword evidence="2" id="KW-1185">Reference proteome</keyword>
<evidence type="ECO:0000313" key="2">
    <source>
        <dbReference type="Proteomes" id="UP001562178"/>
    </source>
</evidence>
<dbReference type="InterPro" id="IPR036412">
    <property type="entry name" value="HAD-like_sf"/>
</dbReference>
<keyword evidence="1" id="KW-0378">Hydrolase</keyword>
<proteinExistence type="predicted"/>
<comment type="caution">
    <text evidence="1">The sequence shown here is derived from an EMBL/GenBank/DDBJ whole genome shotgun (WGS) entry which is preliminary data.</text>
</comment>
<sequence>MSSHRVLALDADGVLLDYNLAYAGAWQRAFGCRPALRNPHAYWAADRWDVERLSGEALRQFRAGLDAQFWSALPAVPGALTACQQLVAGGFELVCLTALQPQFAQARLGNLRALGFPIERVTATGSGGSGASAGSPKATALAQLQPLAFVDDYLPNFAGLPDGIHRALVLREPEGSPNCGPALQQLHSTHASLAAFAHWWLAERQEN</sequence>
<organism evidence="1 2">
    <name type="scientific">Comamonas sediminis</name>
    <dbReference type="NCBI Taxonomy" id="1783360"/>
    <lineage>
        <taxon>Bacteria</taxon>
        <taxon>Pseudomonadati</taxon>
        <taxon>Pseudomonadota</taxon>
        <taxon>Betaproteobacteria</taxon>
        <taxon>Burkholderiales</taxon>
        <taxon>Comamonadaceae</taxon>
        <taxon>Comamonas</taxon>
    </lineage>
</organism>
<evidence type="ECO:0000313" key="1">
    <source>
        <dbReference type="EMBL" id="MEY2251401.1"/>
    </source>
</evidence>
<reference evidence="1 2" key="1">
    <citation type="journal article" date="2016" name="Int. J. Syst. Evol. Microbiol.">
        <title>Description of Comamonas sediminis sp. nov., isolated from lagoon sediments.</title>
        <authorList>
            <person name="Subhash Y."/>
            <person name="Bang J.J."/>
            <person name="You T.H."/>
            <person name="Lee S.S."/>
        </authorList>
    </citation>
    <scope>NUCLEOTIDE SEQUENCE [LARGE SCALE GENOMIC DNA]</scope>
    <source>
        <strain evidence="1 2">JCM 31169</strain>
    </source>
</reference>
<dbReference type="RefSeq" id="WP_369459857.1">
    <property type="nucleotide sequence ID" value="NZ_JBGBDC010000004.1"/>
</dbReference>
<name>A0ABV4B3E5_9BURK</name>
<dbReference type="Gene3D" id="3.40.50.1000">
    <property type="entry name" value="HAD superfamily/HAD-like"/>
    <property type="match status" value="1"/>
</dbReference>